<name>A0A1M4ZUY5_9BACT</name>
<gene>
    <name evidence="1" type="ORF">SAMN05444274_10479</name>
</gene>
<dbReference type="Proteomes" id="UP000184164">
    <property type="component" value="Unassembled WGS sequence"/>
</dbReference>
<protein>
    <submittedName>
        <fullName evidence="1">Uncharacterized protein</fullName>
    </submittedName>
</protein>
<evidence type="ECO:0000313" key="1">
    <source>
        <dbReference type="EMBL" id="SHF21765.1"/>
    </source>
</evidence>
<sequence length="131" mass="15901">MGIERDYLMRQLMMLFEVIEKAINFRRKGKKKEAEEQISYFFSCLNLQNDFQKKDIESLLNYLTTERKFSTNHLEMIAFVLKEQGELAEEAERKLDFFRKAYFLLEKVDRESPSFSMDRQMKLSELRQYLN</sequence>
<organism evidence="1 2">
    <name type="scientific">Mariniphaga anaerophila</name>
    <dbReference type="NCBI Taxonomy" id="1484053"/>
    <lineage>
        <taxon>Bacteria</taxon>
        <taxon>Pseudomonadati</taxon>
        <taxon>Bacteroidota</taxon>
        <taxon>Bacteroidia</taxon>
        <taxon>Marinilabiliales</taxon>
        <taxon>Prolixibacteraceae</taxon>
        <taxon>Mariniphaga</taxon>
    </lineage>
</organism>
<proteinExistence type="predicted"/>
<keyword evidence="2" id="KW-1185">Reference proteome</keyword>
<reference evidence="1 2" key="1">
    <citation type="submission" date="2016-11" db="EMBL/GenBank/DDBJ databases">
        <authorList>
            <person name="Jaros S."/>
            <person name="Januszkiewicz K."/>
            <person name="Wedrychowicz H."/>
        </authorList>
    </citation>
    <scope>NUCLEOTIDE SEQUENCE [LARGE SCALE GENOMIC DNA]</scope>
    <source>
        <strain evidence="1 2">DSM 26910</strain>
    </source>
</reference>
<dbReference type="AlphaFoldDB" id="A0A1M4ZUY5"/>
<dbReference type="RefSeq" id="WP_073001038.1">
    <property type="nucleotide sequence ID" value="NZ_FQUM01000004.1"/>
</dbReference>
<evidence type="ECO:0000313" key="2">
    <source>
        <dbReference type="Proteomes" id="UP000184164"/>
    </source>
</evidence>
<dbReference type="OrthoDB" id="1120795at2"/>
<dbReference type="EMBL" id="FQUM01000004">
    <property type="protein sequence ID" value="SHF21765.1"/>
    <property type="molecule type" value="Genomic_DNA"/>
</dbReference>
<accession>A0A1M4ZUY5</accession>